<dbReference type="EMBL" id="JAOPJF010000033">
    <property type="protein sequence ID" value="KAK1144094.1"/>
    <property type="molecule type" value="Genomic_DNA"/>
</dbReference>
<proteinExistence type="predicted"/>
<reference evidence="1 2" key="1">
    <citation type="journal article" date="2023" name="ACS Omega">
        <title>Identification of the Neoaspergillic Acid Biosynthesis Gene Cluster by Establishing an In Vitro CRISPR-Ribonucleoprotein Genetic System in Aspergillus melleus.</title>
        <authorList>
            <person name="Yuan B."/>
            <person name="Grau M.F."/>
            <person name="Murata R.M."/>
            <person name="Torok T."/>
            <person name="Venkateswaran K."/>
            <person name="Stajich J.E."/>
            <person name="Wang C.C.C."/>
        </authorList>
    </citation>
    <scope>NUCLEOTIDE SEQUENCE [LARGE SCALE GENOMIC DNA]</scope>
    <source>
        <strain evidence="1 2">IMV 1140</strain>
    </source>
</reference>
<protein>
    <submittedName>
        <fullName evidence="1">Uncharacterized protein</fullName>
    </submittedName>
</protein>
<organism evidence="1 2">
    <name type="scientific">Aspergillus melleus</name>
    <dbReference type="NCBI Taxonomy" id="138277"/>
    <lineage>
        <taxon>Eukaryota</taxon>
        <taxon>Fungi</taxon>
        <taxon>Dikarya</taxon>
        <taxon>Ascomycota</taxon>
        <taxon>Pezizomycotina</taxon>
        <taxon>Eurotiomycetes</taxon>
        <taxon>Eurotiomycetidae</taxon>
        <taxon>Eurotiales</taxon>
        <taxon>Aspergillaceae</taxon>
        <taxon>Aspergillus</taxon>
        <taxon>Aspergillus subgen. Circumdati</taxon>
    </lineage>
</organism>
<comment type="caution">
    <text evidence="1">The sequence shown here is derived from an EMBL/GenBank/DDBJ whole genome shotgun (WGS) entry which is preliminary data.</text>
</comment>
<evidence type="ECO:0000313" key="1">
    <source>
        <dbReference type="EMBL" id="KAK1144094.1"/>
    </source>
</evidence>
<accession>A0ACC3B1W6</accession>
<gene>
    <name evidence="1" type="ORF">N8T08_005756</name>
</gene>
<name>A0ACC3B1W6_9EURO</name>
<evidence type="ECO:0000313" key="2">
    <source>
        <dbReference type="Proteomes" id="UP001177260"/>
    </source>
</evidence>
<sequence length="279" mass="30626">MTTNPPTYNLAALLATDIRESLPEELVAHTISHPPFVCIPGTFNVRDLAAPGWILRPGQIYRSGALTHVTDQGKRALVQKLGITKIFDLRNPSERLKSPSPEIPGTETIWIPYSAEPGEINLEAFARGDHDFTGFMGLYQNILDISGPTYQRVFEHIRDSPDEPFLFHCTAGRDRTGVLAALILRLVGTSLEDIAHDYALTRVGIEPVRSSLLSMLKGHVGDSEESAGLLGLSSLRAGAIVAFIEAFEVNSGSVEQYLVHELGFGHHDVERIKQHLLSN</sequence>
<dbReference type="Proteomes" id="UP001177260">
    <property type="component" value="Unassembled WGS sequence"/>
</dbReference>
<keyword evidence="2" id="KW-1185">Reference proteome</keyword>